<dbReference type="InterPro" id="IPR013658">
    <property type="entry name" value="SGL"/>
</dbReference>
<dbReference type="Gene3D" id="2.120.10.30">
    <property type="entry name" value="TolB, C-terminal domain"/>
    <property type="match status" value="1"/>
</dbReference>
<feature type="binding site" evidence="3">
    <location>
        <position position="145"/>
    </location>
    <ligand>
        <name>substrate</name>
    </ligand>
</feature>
<organism evidence="5 6">
    <name type="scientific">Aureimonas flava</name>
    <dbReference type="NCBI Taxonomy" id="2320271"/>
    <lineage>
        <taxon>Bacteria</taxon>
        <taxon>Pseudomonadati</taxon>
        <taxon>Pseudomonadota</taxon>
        <taxon>Alphaproteobacteria</taxon>
        <taxon>Hyphomicrobiales</taxon>
        <taxon>Aurantimonadaceae</taxon>
        <taxon>Aureimonas</taxon>
    </lineage>
</organism>
<evidence type="ECO:0000313" key="6">
    <source>
        <dbReference type="Proteomes" id="UP000265750"/>
    </source>
</evidence>
<comment type="caution">
    <text evidence="5">The sequence shown here is derived from an EMBL/GenBank/DDBJ whole genome shotgun (WGS) entry which is preliminary data.</text>
</comment>
<dbReference type="PANTHER" id="PTHR47572">
    <property type="entry name" value="LIPOPROTEIN-RELATED"/>
    <property type="match status" value="1"/>
</dbReference>
<keyword evidence="1" id="KW-0378">Hydrolase</keyword>
<reference evidence="6" key="1">
    <citation type="submission" date="2018-09" db="EMBL/GenBank/DDBJ databases">
        <authorList>
            <person name="Tuo L."/>
        </authorList>
    </citation>
    <scope>NUCLEOTIDE SEQUENCE [LARGE SCALE GENOMIC DNA]</scope>
    <source>
        <strain evidence="6">M2BS4Y-1</strain>
    </source>
</reference>
<feature type="binding site" evidence="3">
    <location>
        <position position="232"/>
    </location>
    <ligand>
        <name>a divalent metal cation</name>
        <dbReference type="ChEBI" id="CHEBI:60240"/>
    </ligand>
</feature>
<feature type="binding site" evidence="3">
    <location>
        <position position="35"/>
    </location>
    <ligand>
        <name>a divalent metal cation</name>
        <dbReference type="ChEBI" id="CHEBI:60240"/>
    </ligand>
</feature>
<keyword evidence="3" id="KW-0479">Metal-binding</keyword>
<evidence type="ECO:0000256" key="2">
    <source>
        <dbReference type="PIRSR" id="PIRSR605511-1"/>
    </source>
</evidence>
<dbReference type="Pfam" id="PF08450">
    <property type="entry name" value="SGL"/>
    <property type="match status" value="1"/>
</dbReference>
<gene>
    <name evidence="5" type="ORF">D3218_05975</name>
</gene>
<feature type="binding site" evidence="3">
    <location>
        <position position="179"/>
    </location>
    <ligand>
        <name>a divalent metal cation</name>
        <dbReference type="ChEBI" id="CHEBI:60240"/>
    </ligand>
</feature>
<dbReference type="RefSeq" id="WP_119539010.1">
    <property type="nucleotide sequence ID" value="NZ_QYRN01000003.1"/>
</dbReference>
<keyword evidence="6" id="KW-1185">Reference proteome</keyword>
<sequence>MAIMTPYQIDDERFEALTLLNVELEMVFDGCRWAEGPVWFGDAGHLVWSDIPNDRMMRHIPDVGTSVFRQGSNHSNGNTRDRQGRLMSCEHGTRRVTRTETDGSVTVIADRFEGKRLNSPNDLVVRSDGSIWFTDPTYGIMGDYEGFQAEPEQSARGVYRVDGASGAITRVVDDFLQPNGLAFSPDESVLYVADSGASHTHGVPTHIRRFRVEGDALRDDGVFCHIDAGVPDGIRVDMRGNLWSSAADGVHCFAPDGTRLGKILVPEVVANLCFGGPRRNRLFITATRSLYAIYVGARGC</sequence>
<dbReference type="OrthoDB" id="241638at2"/>
<feature type="active site" description="Proton donor/acceptor" evidence="2">
    <location>
        <position position="232"/>
    </location>
</feature>
<evidence type="ECO:0000313" key="5">
    <source>
        <dbReference type="EMBL" id="RIY01873.1"/>
    </source>
</evidence>
<dbReference type="GO" id="GO:0046872">
    <property type="term" value="F:metal ion binding"/>
    <property type="evidence" value="ECO:0007669"/>
    <property type="project" value="UniProtKB-KW"/>
</dbReference>
<name>A0A3A1WTX6_9HYPH</name>
<protein>
    <submittedName>
        <fullName evidence="5">SMP-30/gluconolactonase/LRE family protein</fullName>
    </submittedName>
</protein>
<proteinExistence type="predicted"/>
<dbReference type="PANTHER" id="PTHR47572:SF4">
    <property type="entry name" value="LACTONASE DRP35"/>
    <property type="match status" value="1"/>
</dbReference>
<accession>A0A3A1WTX6</accession>
<evidence type="ECO:0000256" key="3">
    <source>
        <dbReference type="PIRSR" id="PIRSR605511-2"/>
    </source>
</evidence>
<evidence type="ECO:0000256" key="1">
    <source>
        <dbReference type="ARBA" id="ARBA00022801"/>
    </source>
</evidence>
<dbReference type="InterPro" id="IPR051262">
    <property type="entry name" value="SMP-30/CGR1_Lactonase"/>
</dbReference>
<dbReference type="InterPro" id="IPR011042">
    <property type="entry name" value="6-blade_b-propeller_TolB-like"/>
</dbReference>
<evidence type="ECO:0000259" key="4">
    <source>
        <dbReference type="Pfam" id="PF08450"/>
    </source>
</evidence>
<dbReference type="SUPFAM" id="SSF63829">
    <property type="entry name" value="Calcium-dependent phosphotriesterase"/>
    <property type="match status" value="1"/>
</dbReference>
<dbReference type="AlphaFoldDB" id="A0A3A1WTX6"/>
<dbReference type="InterPro" id="IPR005511">
    <property type="entry name" value="SMP-30"/>
</dbReference>
<dbReference type="PRINTS" id="PR01790">
    <property type="entry name" value="SMP30FAMILY"/>
</dbReference>
<comment type="cofactor">
    <cofactor evidence="3">
        <name>Zn(2+)</name>
        <dbReference type="ChEBI" id="CHEBI:29105"/>
    </cofactor>
    <text evidence="3">Binds 1 divalent metal cation per subunit.</text>
</comment>
<dbReference type="GO" id="GO:0016787">
    <property type="term" value="F:hydrolase activity"/>
    <property type="evidence" value="ECO:0007669"/>
    <property type="project" value="UniProtKB-KW"/>
</dbReference>
<dbReference type="Proteomes" id="UP000265750">
    <property type="component" value="Unassembled WGS sequence"/>
</dbReference>
<feature type="binding site" evidence="3">
    <location>
        <position position="121"/>
    </location>
    <ligand>
        <name>substrate</name>
    </ligand>
</feature>
<keyword evidence="3" id="KW-0862">Zinc</keyword>
<dbReference type="EMBL" id="QYRN01000003">
    <property type="protein sequence ID" value="RIY01873.1"/>
    <property type="molecule type" value="Genomic_DNA"/>
</dbReference>
<feature type="domain" description="SMP-30/Gluconolactonase/LRE-like region" evidence="4">
    <location>
        <begin position="33"/>
        <end position="287"/>
    </location>
</feature>